<dbReference type="PANTHER" id="PTHR30153:SF2">
    <property type="entry name" value="REPLICATIVE DNA HELICASE"/>
    <property type="match status" value="1"/>
</dbReference>
<reference evidence="2 3" key="1">
    <citation type="journal article" date="2014" name="Genome Announc.">
        <title>Draft genome sequences of eight enterohepatic helicobacter species isolated from both laboratory and wild rodents.</title>
        <authorList>
            <person name="Sheh A."/>
            <person name="Shen Z."/>
            <person name="Fox J.G."/>
        </authorList>
    </citation>
    <scope>NUCLEOTIDE SEQUENCE [LARGE SCALE GENOMIC DNA]</scope>
    <source>
        <strain evidence="2 3">ATCC 700114</strain>
    </source>
</reference>
<dbReference type="Gene3D" id="3.40.50.300">
    <property type="entry name" value="P-loop containing nucleotide triphosphate hydrolases"/>
    <property type="match status" value="1"/>
</dbReference>
<evidence type="ECO:0000313" key="2">
    <source>
        <dbReference type="EMBL" id="TLD84655.1"/>
    </source>
</evidence>
<dbReference type="GO" id="GO:0003678">
    <property type="term" value="F:DNA helicase activity"/>
    <property type="evidence" value="ECO:0007669"/>
    <property type="project" value="InterPro"/>
</dbReference>
<feature type="domain" description="SF4 helicase" evidence="1">
    <location>
        <begin position="189"/>
        <end position="346"/>
    </location>
</feature>
<sequence>MQRKIGRRNNIQMKTTFYSQELYGNIANKIETSIITSVIMSPEQHVTSFLSKIPKYWFTEEYYPYYEAIQKAHENKKLDTTYIYSLLINEYRQQEEKVMLILANTHIIVTIDDYIPLLEQKYLLRQQAKLSKKLQYATDEYKVLNIEQEIQNHKLLYREQYSIKTFAEWDKFYKENHINIQKYELGIPFLDETLDKGIELGQLVLISGEFEAGKTSLVLQILENLSKHHKTCLFSFEFPIHTHILKRHKFFKKMIETSRLTQENVENIKNNMVIIDEGTEISEIENRIVSLFISGIKFFAIDSQMCIFNENFEGLGEKEESSKFEILQRLAKKHNIVIILIVQTSKLDNTSPMGSKKGAYFSSIIIRIENVIDEKTKEINHSRKRIVFQKNKQTGKNDIHNVYFDKETRLFYSNDIPNKKYIIQPTQTETITQQEFDQLIKNTKRVEIPFNF</sequence>
<dbReference type="Pfam" id="PF03796">
    <property type="entry name" value="DnaB_C"/>
    <property type="match status" value="1"/>
</dbReference>
<dbReference type="GO" id="GO:0005524">
    <property type="term" value="F:ATP binding"/>
    <property type="evidence" value="ECO:0007669"/>
    <property type="project" value="InterPro"/>
</dbReference>
<name>A0A099V9Q2_9HELI</name>
<dbReference type="EMBL" id="JRPL02000002">
    <property type="protein sequence ID" value="TLD84655.1"/>
    <property type="molecule type" value="Genomic_DNA"/>
</dbReference>
<organism evidence="2 3">
    <name type="scientific">Helicobacter trogontum</name>
    <dbReference type="NCBI Taxonomy" id="50960"/>
    <lineage>
        <taxon>Bacteria</taxon>
        <taxon>Pseudomonadati</taxon>
        <taxon>Campylobacterota</taxon>
        <taxon>Epsilonproteobacteria</taxon>
        <taxon>Campylobacterales</taxon>
        <taxon>Helicobacteraceae</taxon>
        <taxon>Helicobacter</taxon>
    </lineage>
</organism>
<dbReference type="GO" id="GO:0006260">
    <property type="term" value="P:DNA replication"/>
    <property type="evidence" value="ECO:0007669"/>
    <property type="project" value="InterPro"/>
</dbReference>
<comment type="caution">
    <text evidence="2">The sequence shown here is derived from an EMBL/GenBank/DDBJ whole genome shotgun (WGS) entry which is preliminary data.</text>
</comment>
<dbReference type="SUPFAM" id="SSF52540">
    <property type="entry name" value="P-loop containing nucleoside triphosphate hydrolases"/>
    <property type="match status" value="1"/>
</dbReference>
<dbReference type="GO" id="GO:0005829">
    <property type="term" value="C:cytosol"/>
    <property type="evidence" value="ECO:0007669"/>
    <property type="project" value="TreeGrafter"/>
</dbReference>
<accession>A0A099V9Q2</accession>
<evidence type="ECO:0000313" key="3">
    <source>
        <dbReference type="Proteomes" id="UP000029878"/>
    </source>
</evidence>
<dbReference type="Proteomes" id="UP000029878">
    <property type="component" value="Unassembled WGS sequence"/>
</dbReference>
<dbReference type="InterPro" id="IPR027417">
    <property type="entry name" value="P-loop_NTPase"/>
</dbReference>
<dbReference type="AlphaFoldDB" id="A0A099V9Q2"/>
<dbReference type="OrthoDB" id="5318038at2"/>
<dbReference type="PANTHER" id="PTHR30153">
    <property type="entry name" value="REPLICATIVE DNA HELICASE DNAB"/>
    <property type="match status" value="1"/>
</dbReference>
<gene>
    <name evidence="2" type="ORF">LS81_001205</name>
</gene>
<protein>
    <recommendedName>
        <fullName evidence="1">SF4 helicase domain-containing protein</fullName>
    </recommendedName>
</protein>
<dbReference type="InterPro" id="IPR007694">
    <property type="entry name" value="DNA_helicase_DnaB-like_C"/>
</dbReference>
<evidence type="ECO:0000259" key="1">
    <source>
        <dbReference type="Pfam" id="PF03796"/>
    </source>
</evidence>
<proteinExistence type="predicted"/>